<dbReference type="InterPro" id="IPR036986">
    <property type="entry name" value="S4_RNA-bd_sf"/>
</dbReference>
<evidence type="ECO:0000256" key="4">
    <source>
        <dbReference type="ARBA" id="ARBA00022741"/>
    </source>
</evidence>
<dbReference type="InterPro" id="IPR002305">
    <property type="entry name" value="aa-tRNA-synth_Ic"/>
</dbReference>
<organism evidence="14 15">
    <name type="scientific">Microbacterium aurantiacum</name>
    <dbReference type="NCBI Taxonomy" id="162393"/>
    <lineage>
        <taxon>Bacteria</taxon>
        <taxon>Bacillati</taxon>
        <taxon>Actinomycetota</taxon>
        <taxon>Actinomycetes</taxon>
        <taxon>Micrococcales</taxon>
        <taxon>Microbacteriaceae</taxon>
        <taxon>Microbacterium</taxon>
    </lineage>
</organism>
<dbReference type="AlphaFoldDB" id="A0A0N0RRH2"/>
<dbReference type="PANTHER" id="PTHR11766:SF0">
    <property type="entry name" value="TYROSINE--TRNA LIGASE, MITOCHONDRIAL"/>
    <property type="match status" value="1"/>
</dbReference>
<evidence type="ECO:0000256" key="11">
    <source>
        <dbReference type="HAMAP-Rule" id="MF_02006"/>
    </source>
</evidence>
<dbReference type="Pfam" id="PF00579">
    <property type="entry name" value="tRNA-synt_1b"/>
    <property type="match status" value="1"/>
</dbReference>
<dbReference type="InterPro" id="IPR024107">
    <property type="entry name" value="Tyr-tRNA-ligase_bac_1"/>
</dbReference>
<dbReference type="Proteomes" id="UP000037737">
    <property type="component" value="Unassembled WGS sequence"/>
</dbReference>
<protein>
    <recommendedName>
        <fullName evidence="11">Tyrosine--tRNA ligase</fullName>
        <ecNumber evidence="11">6.1.1.1</ecNumber>
    </recommendedName>
    <alternativeName>
        <fullName evidence="11">Tyrosyl-tRNA synthetase</fullName>
        <shortName evidence="11">TyrRS</shortName>
    </alternativeName>
</protein>
<evidence type="ECO:0000256" key="3">
    <source>
        <dbReference type="ARBA" id="ARBA00022598"/>
    </source>
</evidence>
<dbReference type="KEGG" id="mcw:A8L33_08710"/>
<reference evidence="14" key="1">
    <citation type="submission" date="2015-04" db="EMBL/GenBank/DDBJ databases">
        <title>Complete genome sequence of Microbacterium chocolatum SIT 101, a bacterium enantioselectively hydrolyzing mesomeric diesters.</title>
        <authorList>
            <person name="Li X."/>
            <person name="Xu Y."/>
        </authorList>
    </citation>
    <scope>NUCLEOTIDE SEQUENCE [LARGE SCALE GENOMIC DNA]</scope>
    <source>
        <strain evidence="14">SIT 101</strain>
    </source>
</reference>
<dbReference type="GO" id="GO:0006437">
    <property type="term" value="P:tyrosyl-tRNA aminoacylation"/>
    <property type="evidence" value="ECO:0007669"/>
    <property type="project" value="UniProtKB-UniRule"/>
</dbReference>
<dbReference type="GO" id="GO:0003723">
    <property type="term" value="F:RNA binding"/>
    <property type="evidence" value="ECO:0007669"/>
    <property type="project" value="UniProtKB-KW"/>
</dbReference>
<dbReference type="InterPro" id="IPR024088">
    <property type="entry name" value="Tyr-tRNA-ligase_bac-type"/>
</dbReference>
<dbReference type="EMBL" id="LAVO01000006">
    <property type="protein sequence ID" value="KOS10922.1"/>
    <property type="molecule type" value="Genomic_DNA"/>
</dbReference>
<proteinExistence type="inferred from homology"/>
<evidence type="ECO:0000256" key="5">
    <source>
        <dbReference type="ARBA" id="ARBA00022840"/>
    </source>
</evidence>
<dbReference type="SUPFAM" id="SSF52374">
    <property type="entry name" value="Nucleotidylyl transferase"/>
    <property type="match status" value="1"/>
</dbReference>
<evidence type="ECO:0000256" key="9">
    <source>
        <dbReference type="ARBA" id="ARBA00048248"/>
    </source>
</evidence>
<dbReference type="GO" id="GO:0004831">
    <property type="term" value="F:tyrosine-tRNA ligase activity"/>
    <property type="evidence" value="ECO:0007669"/>
    <property type="project" value="UniProtKB-UniRule"/>
</dbReference>
<dbReference type="GO" id="GO:0005524">
    <property type="term" value="F:ATP binding"/>
    <property type="evidence" value="ECO:0007669"/>
    <property type="project" value="UniProtKB-UniRule"/>
</dbReference>
<dbReference type="FunFam" id="1.10.240.10:FF:000001">
    <property type="entry name" value="Tyrosine--tRNA ligase"/>
    <property type="match status" value="1"/>
</dbReference>
<dbReference type="FunFam" id="3.40.50.620:FF:000008">
    <property type="entry name" value="Tyrosine--tRNA ligase"/>
    <property type="match status" value="1"/>
</dbReference>
<dbReference type="InterPro" id="IPR054608">
    <property type="entry name" value="SYY-like_C"/>
</dbReference>
<dbReference type="SUPFAM" id="SSF55174">
    <property type="entry name" value="Alpha-L RNA-binding motif"/>
    <property type="match status" value="1"/>
</dbReference>
<name>A0A0N0RRH2_9MICO</name>
<dbReference type="PRINTS" id="PR01040">
    <property type="entry name" value="TRNASYNTHTYR"/>
</dbReference>
<evidence type="ECO:0000256" key="2">
    <source>
        <dbReference type="ARBA" id="ARBA00022490"/>
    </source>
</evidence>
<comment type="catalytic activity">
    <reaction evidence="9 11">
        <text>tRNA(Tyr) + L-tyrosine + ATP = L-tyrosyl-tRNA(Tyr) + AMP + diphosphate + H(+)</text>
        <dbReference type="Rhea" id="RHEA:10220"/>
        <dbReference type="Rhea" id="RHEA-COMP:9706"/>
        <dbReference type="Rhea" id="RHEA-COMP:9707"/>
        <dbReference type="ChEBI" id="CHEBI:15378"/>
        <dbReference type="ChEBI" id="CHEBI:30616"/>
        <dbReference type="ChEBI" id="CHEBI:33019"/>
        <dbReference type="ChEBI" id="CHEBI:58315"/>
        <dbReference type="ChEBI" id="CHEBI:78442"/>
        <dbReference type="ChEBI" id="CHEBI:78536"/>
        <dbReference type="ChEBI" id="CHEBI:456215"/>
        <dbReference type="EC" id="6.1.1.1"/>
    </reaction>
</comment>
<dbReference type="HAMAP" id="MF_02006">
    <property type="entry name" value="Tyr_tRNA_synth_type1"/>
    <property type="match status" value="1"/>
</dbReference>
<keyword evidence="7 11" id="KW-0648">Protein biosynthesis</keyword>
<dbReference type="PANTHER" id="PTHR11766">
    <property type="entry name" value="TYROSYL-TRNA SYNTHETASE"/>
    <property type="match status" value="1"/>
</dbReference>
<dbReference type="InterPro" id="IPR001412">
    <property type="entry name" value="aa-tRNA-synth_I_CS"/>
</dbReference>
<feature type="binding site" evidence="11">
    <location>
        <position position="54"/>
    </location>
    <ligand>
        <name>L-tyrosine</name>
        <dbReference type="ChEBI" id="CHEBI:58315"/>
    </ligand>
</feature>
<dbReference type="PROSITE" id="PS50889">
    <property type="entry name" value="S4"/>
    <property type="match status" value="1"/>
</dbReference>
<comment type="function">
    <text evidence="11">Catalyzes the attachment of tyrosine to tRNA(Tyr) in a two-step reaction: tyrosine is first activated by ATP to form Tyr-AMP and then transferred to the acceptor end of tRNA(Tyr).</text>
</comment>
<dbReference type="CDD" id="cd00805">
    <property type="entry name" value="TyrRS_core"/>
    <property type="match status" value="1"/>
</dbReference>
<feature type="binding site" evidence="11">
    <location>
        <position position="193"/>
    </location>
    <ligand>
        <name>L-tyrosine</name>
        <dbReference type="ChEBI" id="CHEBI:58315"/>
    </ligand>
</feature>
<comment type="subcellular location">
    <subcellularLocation>
        <location evidence="1 11">Cytoplasm</location>
    </subcellularLocation>
</comment>
<dbReference type="Gene3D" id="1.10.240.10">
    <property type="entry name" value="Tyrosyl-Transfer RNA Synthetase"/>
    <property type="match status" value="1"/>
</dbReference>
<accession>A0A0N0RRH2</accession>
<keyword evidence="4 11" id="KW-0547">Nucleotide-binding</keyword>
<feature type="short sequence motif" description="'KMSKS' region" evidence="11">
    <location>
        <begin position="249"/>
        <end position="253"/>
    </location>
</feature>
<dbReference type="GO" id="GO:0042803">
    <property type="term" value="F:protein homodimerization activity"/>
    <property type="evidence" value="ECO:0007669"/>
    <property type="project" value="UniProtKB-ARBA"/>
</dbReference>
<feature type="binding site" evidence="11">
    <location>
        <position position="189"/>
    </location>
    <ligand>
        <name>L-tyrosine</name>
        <dbReference type="ChEBI" id="CHEBI:58315"/>
    </ligand>
</feature>
<dbReference type="EC" id="6.1.1.1" evidence="11"/>
<keyword evidence="2 11" id="KW-0963">Cytoplasm</keyword>
<evidence type="ECO:0000313" key="14">
    <source>
        <dbReference type="EMBL" id="KOS10922.1"/>
    </source>
</evidence>
<sequence>MESVSETVVSALAPANDPTFDNVWDELVWRGLVHVSTDQEALRALLGGDPITYYCGFDPTAPSLHLGNLVQLLVMRRLQLAGHRPLGLVGGSTGLIGDPRPSSERTLNTRETVEEWVSSLRAQVERFLSFEGDNAARIVNNLDWTAPLSAIDFLREVGKHYRVGTMLKKDAVAARLNSEAGISYTEFSYQILQGMDFLELHRAYGCVLQTGGSDQWGNLTSGTDLIHRVEGVSVHAIGTPLITNSDGTKFGKSEGNAVWLDARMCSPYRMYQFWLNTDDADVISRLKIFTFLTREEIVAYERAVADEPFRRAAQKRLALEVTAFVHGDDAARSVIAASEALFGRGDLTALDADVLRSALEELPHATVSPGTTVVQALVQTGLVSSMGEARRAIAQGGVSVDGEKVTSEDAVVVASLAGDAAVLRRGKKTLAGVFVRGIPGDTPGMDA</sequence>
<dbReference type="Gene3D" id="3.40.50.620">
    <property type="entry name" value="HUPs"/>
    <property type="match status" value="1"/>
</dbReference>
<feature type="binding site" evidence="11">
    <location>
        <position position="252"/>
    </location>
    <ligand>
        <name>ATP</name>
        <dbReference type="ChEBI" id="CHEBI:30616"/>
    </ligand>
</feature>
<feature type="short sequence motif" description="'HIGH' region" evidence="11">
    <location>
        <begin position="59"/>
        <end position="68"/>
    </location>
</feature>
<evidence type="ECO:0000313" key="15">
    <source>
        <dbReference type="Proteomes" id="UP000037737"/>
    </source>
</evidence>
<keyword evidence="6 12" id="KW-0694">RNA-binding</keyword>
<keyword evidence="15" id="KW-1185">Reference proteome</keyword>
<feature type="domain" description="Tyrosine--tRNA ligase SYY-like C-terminal" evidence="13">
    <location>
        <begin position="357"/>
        <end position="429"/>
    </location>
</feature>
<comment type="subunit">
    <text evidence="11">Homodimer.</text>
</comment>
<dbReference type="InterPro" id="IPR002307">
    <property type="entry name" value="Tyr-tRNA-ligase"/>
</dbReference>
<comment type="similarity">
    <text evidence="10 11">Belongs to the class-I aminoacyl-tRNA synthetase family. TyrS type 1 subfamily.</text>
</comment>
<dbReference type="PROSITE" id="PS00178">
    <property type="entry name" value="AA_TRNA_LIGASE_I"/>
    <property type="match status" value="1"/>
</dbReference>
<dbReference type="GO" id="GO:0005829">
    <property type="term" value="C:cytosol"/>
    <property type="evidence" value="ECO:0007669"/>
    <property type="project" value="TreeGrafter"/>
</dbReference>
<evidence type="ECO:0000256" key="1">
    <source>
        <dbReference type="ARBA" id="ARBA00004496"/>
    </source>
</evidence>
<evidence type="ECO:0000256" key="7">
    <source>
        <dbReference type="ARBA" id="ARBA00022917"/>
    </source>
</evidence>
<dbReference type="OrthoDB" id="9804243at2"/>
<dbReference type="NCBIfam" id="TIGR00234">
    <property type="entry name" value="tyrS"/>
    <property type="match status" value="1"/>
</dbReference>
<dbReference type="Gene3D" id="3.10.290.10">
    <property type="entry name" value="RNA-binding S4 domain"/>
    <property type="match status" value="1"/>
</dbReference>
<evidence type="ECO:0000259" key="13">
    <source>
        <dbReference type="Pfam" id="PF22421"/>
    </source>
</evidence>
<keyword evidence="8 11" id="KW-0030">Aminoacyl-tRNA synthetase</keyword>
<keyword evidence="3 11" id="KW-0436">Ligase</keyword>
<dbReference type="CDD" id="cd00165">
    <property type="entry name" value="S4"/>
    <property type="match status" value="1"/>
</dbReference>
<evidence type="ECO:0000256" key="8">
    <source>
        <dbReference type="ARBA" id="ARBA00023146"/>
    </source>
</evidence>
<gene>
    <name evidence="11" type="primary">tyrS</name>
    <name evidence="14" type="ORF">XI38_06445</name>
</gene>
<evidence type="ECO:0000256" key="12">
    <source>
        <dbReference type="PROSITE-ProRule" id="PRU00182"/>
    </source>
</evidence>
<evidence type="ECO:0000256" key="10">
    <source>
        <dbReference type="ARBA" id="ARBA00060965"/>
    </source>
</evidence>
<keyword evidence="5 11" id="KW-0067">ATP-binding</keyword>
<dbReference type="Pfam" id="PF22421">
    <property type="entry name" value="SYY_C-terminal"/>
    <property type="match status" value="1"/>
</dbReference>
<dbReference type="InterPro" id="IPR014729">
    <property type="entry name" value="Rossmann-like_a/b/a_fold"/>
</dbReference>
<comment type="caution">
    <text evidence="14">The sequence shown here is derived from an EMBL/GenBank/DDBJ whole genome shotgun (WGS) entry which is preliminary data.</text>
</comment>
<dbReference type="PATRIC" id="fig|84292.3.peg.1315"/>
<evidence type="ECO:0000256" key="6">
    <source>
        <dbReference type="ARBA" id="ARBA00022884"/>
    </source>
</evidence>